<protein>
    <submittedName>
        <fullName evidence="8">Acyl-CoA/acyl-ACP dehydrogenase</fullName>
    </submittedName>
</protein>
<dbReference type="EMBL" id="JACCKD010000005">
    <property type="protein sequence ID" value="MBA0126998.1"/>
    <property type="molecule type" value="Genomic_DNA"/>
</dbReference>
<keyword evidence="9" id="KW-1185">Reference proteome</keyword>
<accession>A0A838ACW8</accession>
<comment type="similarity">
    <text evidence="2">Belongs to the acyl-CoA dehydrogenase family.</text>
</comment>
<evidence type="ECO:0000256" key="4">
    <source>
        <dbReference type="ARBA" id="ARBA00022827"/>
    </source>
</evidence>
<evidence type="ECO:0000259" key="6">
    <source>
        <dbReference type="Pfam" id="PF00441"/>
    </source>
</evidence>
<dbReference type="Gene3D" id="1.10.540.10">
    <property type="entry name" value="Acyl-CoA dehydrogenase/oxidase, N-terminal domain"/>
    <property type="match status" value="1"/>
</dbReference>
<evidence type="ECO:0000313" key="8">
    <source>
        <dbReference type="EMBL" id="MBA0126998.1"/>
    </source>
</evidence>
<dbReference type="SUPFAM" id="SSF56645">
    <property type="entry name" value="Acyl-CoA dehydrogenase NM domain-like"/>
    <property type="match status" value="1"/>
</dbReference>
<evidence type="ECO:0000256" key="3">
    <source>
        <dbReference type="ARBA" id="ARBA00022630"/>
    </source>
</evidence>
<evidence type="ECO:0000256" key="5">
    <source>
        <dbReference type="ARBA" id="ARBA00023002"/>
    </source>
</evidence>
<dbReference type="Pfam" id="PF02771">
    <property type="entry name" value="Acyl-CoA_dh_N"/>
    <property type="match status" value="1"/>
</dbReference>
<dbReference type="PANTHER" id="PTHR43884:SF20">
    <property type="entry name" value="ACYL-COA DEHYDROGENASE FADE28"/>
    <property type="match status" value="1"/>
</dbReference>
<dbReference type="InterPro" id="IPR037069">
    <property type="entry name" value="AcylCoA_DH/ox_N_sf"/>
</dbReference>
<evidence type="ECO:0000313" key="9">
    <source>
        <dbReference type="Proteomes" id="UP000582974"/>
    </source>
</evidence>
<feature type="domain" description="Acyl-CoA dehydrogenase/oxidase N-terminal" evidence="7">
    <location>
        <begin position="7"/>
        <end position="117"/>
    </location>
</feature>
<comment type="caution">
    <text evidence="8">The sequence shown here is derived from an EMBL/GenBank/DDBJ whole genome shotgun (WGS) entry which is preliminary data.</text>
</comment>
<dbReference type="InterPro" id="IPR009100">
    <property type="entry name" value="AcylCoA_DH/oxidase_NM_dom_sf"/>
</dbReference>
<evidence type="ECO:0000256" key="1">
    <source>
        <dbReference type="ARBA" id="ARBA00001974"/>
    </source>
</evidence>
<dbReference type="InterPro" id="IPR013786">
    <property type="entry name" value="AcylCoA_DH/ox_N"/>
</dbReference>
<sequence length="338" mass="35245">MRFALSREQLDFSRSIGALLAEADTPGVIRAWGSGKHETGLTLWQRLAELGVTALAVPERHGGLGADAVDLVVALDALGYHAVPGPVTESVATVPALLGECGEIDQAATWLPALASGTSIATLAAAPDAPYALDADIADIRLCVADGVLYEFDRPADAPLSSVDVSRRLFAVDSPARSEIAAVMLAIHRTLPVAALATAAQLLGAGRRLLEESVDYAKQRFQYGKAIGQYQAIKHMLADVATQLELARPLLFGAAVAIDSASPDASRDVSAARVATADAAYQAARTALQVHGAIGYTAEHDIGLWLTRVRALTSAWGTQATHRSRVLGELASGAGRAS</sequence>
<dbReference type="GO" id="GO:0050660">
    <property type="term" value="F:flavin adenine dinucleotide binding"/>
    <property type="evidence" value="ECO:0007669"/>
    <property type="project" value="InterPro"/>
</dbReference>
<gene>
    <name evidence="8" type="ORF">H0B56_15720</name>
</gene>
<proteinExistence type="inferred from homology"/>
<evidence type="ECO:0000256" key="2">
    <source>
        <dbReference type="ARBA" id="ARBA00009347"/>
    </source>
</evidence>
<organism evidence="8 9">
    <name type="scientific">Haloechinothrix aidingensis</name>
    <dbReference type="NCBI Taxonomy" id="2752311"/>
    <lineage>
        <taxon>Bacteria</taxon>
        <taxon>Bacillati</taxon>
        <taxon>Actinomycetota</taxon>
        <taxon>Actinomycetes</taxon>
        <taxon>Pseudonocardiales</taxon>
        <taxon>Pseudonocardiaceae</taxon>
        <taxon>Haloechinothrix</taxon>
    </lineage>
</organism>
<dbReference type="InterPro" id="IPR009075">
    <property type="entry name" value="AcylCo_DH/oxidase_C"/>
</dbReference>
<dbReference type="AlphaFoldDB" id="A0A838ACW8"/>
<keyword evidence="5" id="KW-0560">Oxidoreductase</keyword>
<dbReference type="PANTHER" id="PTHR43884">
    <property type="entry name" value="ACYL-COA DEHYDROGENASE"/>
    <property type="match status" value="1"/>
</dbReference>
<dbReference type="Pfam" id="PF00441">
    <property type="entry name" value="Acyl-CoA_dh_1"/>
    <property type="match status" value="1"/>
</dbReference>
<dbReference type="Proteomes" id="UP000582974">
    <property type="component" value="Unassembled WGS sequence"/>
</dbReference>
<reference evidence="8 9" key="1">
    <citation type="submission" date="2020-07" db="EMBL/GenBank/DDBJ databases">
        <title>Genome of Haloechinothrix sp.</title>
        <authorList>
            <person name="Tang S.-K."/>
            <person name="Yang L."/>
            <person name="Zhu W.-Y."/>
        </authorList>
    </citation>
    <scope>NUCLEOTIDE SEQUENCE [LARGE SCALE GENOMIC DNA]</scope>
    <source>
        <strain evidence="8 9">YIM 98757</strain>
    </source>
</reference>
<keyword evidence="4" id="KW-0274">FAD</keyword>
<dbReference type="Gene3D" id="1.20.140.10">
    <property type="entry name" value="Butyryl-CoA Dehydrogenase, subunit A, domain 3"/>
    <property type="match status" value="1"/>
</dbReference>
<dbReference type="InterPro" id="IPR036250">
    <property type="entry name" value="AcylCo_DH-like_C"/>
</dbReference>
<name>A0A838ACW8_9PSEU</name>
<feature type="domain" description="Acyl-CoA dehydrogenase/oxidase C-terminal" evidence="6">
    <location>
        <begin position="187"/>
        <end position="326"/>
    </location>
</feature>
<dbReference type="GO" id="GO:0003995">
    <property type="term" value="F:acyl-CoA dehydrogenase activity"/>
    <property type="evidence" value="ECO:0007669"/>
    <property type="project" value="TreeGrafter"/>
</dbReference>
<evidence type="ECO:0000259" key="7">
    <source>
        <dbReference type="Pfam" id="PF02771"/>
    </source>
</evidence>
<dbReference type="SUPFAM" id="SSF47203">
    <property type="entry name" value="Acyl-CoA dehydrogenase C-terminal domain-like"/>
    <property type="match status" value="1"/>
</dbReference>
<dbReference type="RefSeq" id="WP_180893810.1">
    <property type="nucleotide sequence ID" value="NZ_JACCKD010000005.1"/>
</dbReference>
<comment type="cofactor">
    <cofactor evidence="1">
        <name>FAD</name>
        <dbReference type="ChEBI" id="CHEBI:57692"/>
    </cofactor>
</comment>
<keyword evidence="3" id="KW-0285">Flavoprotein</keyword>